<dbReference type="STRING" id="1724.GCA_001044175_02035"/>
<dbReference type="OrthoDB" id="3404379at2"/>
<accession>A0A2A9DS40</accession>
<reference evidence="1 2" key="1">
    <citation type="submission" date="2017-10" db="EMBL/GenBank/DDBJ databases">
        <title>Sequencing the genomes of 1000 actinobacteria strains.</title>
        <authorList>
            <person name="Klenk H.-P."/>
        </authorList>
    </citation>
    <scope>NUCLEOTIDE SEQUENCE [LARGE SCALE GENOMIC DNA]</scope>
    <source>
        <strain evidence="1 2">DSM 20688</strain>
    </source>
</reference>
<organism evidence="1 2">
    <name type="scientific">Corynebacterium renale</name>
    <dbReference type="NCBI Taxonomy" id="1724"/>
    <lineage>
        <taxon>Bacteria</taxon>
        <taxon>Bacillati</taxon>
        <taxon>Actinomycetota</taxon>
        <taxon>Actinomycetes</taxon>
        <taxon>Mycobacteriales</taxon>
        <taxon>Corynebacteriaceae</taxon>
        <taxon>Corynebacterium</taxon>
    </lineage>
</organism>
<evidence type="ECO:0008006" key="3">
    <source>
        <dbReference type="Google" id="ProtNLM"/>
    </source>
</evidence>
<keyword evidence="2" id="KW-1185">Reference proteome</keyword>
<comment type="caution">
    <text evidence="1">The sequence shown here is derived from an EMBL/GenBank/DDBJ whole genome shotgun (WGS) entry which is preliminary data.</text>
</comment>
<dbReference type="RefSeq" id="WP_048380489.1">
    <property type="nucleotide sequence ID" value="NZ_LDYE01000007.1"/>
</dbReference>
<dbReference type="Proteomes" id="UP000221653">
    <property type="component" value="Unassembled WGS sequence"/>
</dbReference>
<evidence type="ECO:0000313" key="2">
    <source>
        <dbReference type="Proteomes" id="UP000221653"/>
    </source>
</evidence>
<proteinExistence type="predicted"/>
<dbReference type="EMBL" id="PDJF01000001">
    <property type="protein sequence ID" value="PFG28975.1"/>
    <property type="molecule type" value="Genomic_DNA"/>
</dbReference>
<name>A0A2A9DS40_9CORY</name>
<protein>
    <recommendedName>
        <fullName evidence="3">DivIVA domain-containing protein</fullName>
    </recommendedName>
</protein>
<gene>
    <name evidence="1" type="ORF">ATK06_2105</name>
</gene>
<dbReference type="AlphaFoldDB" id="A0A2A9DS40"/>
<sequence>MMSWVVLVCVLIIVVLVGTWAWGSIFGRGEALPELDDHHAVIESNAAAVRAGNIGAVQLEVAPRGYRQDQVDALIGELFQQLDVSRGTHPRA</sequence>
<evidence type="ECO:0000313" key="1">
    <source>
        <dbReference type="EMBL" id="PFG28975.1"/>
    </source>
</evidence>